<dbReference type="InterPro" id="IPR002347">
    <property type="entry name" value="SDR_fam"/>
</dbReference>
<evidence type="ECO:0000313" key="3">
    <source>
        <dbReference type="EMBL" id="CDW81330.1"/>
    </source>
</evidence>
<dbReference type="Proteomes" id="UP000039865">
    <property type="component" value="Unassembled WGS sequence"/>
</dbReference>
<dbReference type="GO" id="GO:0016491">
    <property type="term" value="F:oxidoreductase activity"/>
    <property type="evidence" value="ECO:0007669"/>
    <property type="project" value="UniProtKB-KW"/>
</dbReference>
<keyword evidence="2" id="KW-0560">Oxidoreductase</keyword>
<dbReference type="Pfam" id="PF00106">
    <property type="entry name" value="adh_short"/>
    <property type="match status" value="1"/>
</dbReference>
<evidence type="ECO:0000256" key="1">
    <source>
        <dbReference type="ARBA" id="ARBA00006484"/>
    </source>
</evidence>
<name>A0A078AGA3_STYLE</name>
<evidence type="ECO:0000256" key="2">
    <source>
        <dbReference type="ARBA" id="ARBA00023002"/>
    </source>
</evidence>
<comment type="similarity">
    <text evidence="1">Belongs to the short-chain dehydrogenases/reductases (SDR) family.</text>
</comment>
<dbReference type="InterPro" id="IPR036291">
    <property type="entry name" value="NAD(P)-bd_dom_sf"/>
</dbReference>
<proteinExistence type="inferred from homology"/>
<dbReference type="OrthoDB" id="418498at2759"/>
<dbReference type="PANTHER" id="PTHR42901">
    <property type="entry name" value="ALCOHOL DEHYDROGENASE"/>
    <property type="match status" value="1"/>
</dbReference>
<dbReference type="SUPFAM" id="SSF51735">
    <property type="entry name" value="NAD(P)-binding Rossmann-fold domains"/>
    <property type="match status" value="1"/>
</dbReference>
<dbReference type="AlphaFoldDB" id="A0A078AGA3"/>
<organism evidence="3 4">
    <name type="scientific">Stylonychia lemnae</name>
    <name type="common">Ciliate</name>
    <dbReference type="NCBI Taxonomy" id="5949"/>
    <lineage>
        <taxon>Eukaryota</taxon>
        <taxon>Sar</taxon>
        <taxon>Alveolata</taxon>
        <taxon>Ciliophora</taxon>
        <taxon>Intramacronucleata</taxon>
        <taxon>Spirotrichea</taxon>
        <taxon>Stichotrichia</taxon>
        <taxon>Sporadotrichida</taxon>
        <taxon>Oxytrichidae</taxon>
        <taxon>Stylonychinae</taxon>
        <taxon>Stylonychia</taxon>
    </lineage>
</organism>
<protein>
    <submittedName>
        <fullName evidence="3">Short chain dehydrogenase reductase family protein</fullName>
    </submittedName>
</protein>
<dbReference type="InParanoid" id="A0A078AGA3"/>
<dbReference type="Gene3D" id="3.40.50.720">
    <property type="entry name" value="NAD(P)-binding Rossmann-like Domain"/>
    <property type="match status" value="1"/>
</dbReference>
<keyword evidence="4" id="KW-1185">Reference proteome</keyword>
<dbReference type="PRINTS" id="PR00081">
    <property type="entry name" value="GDHRDH"/>
</dbReference>
<dbReference type="PANTHER" id="PTHR42901:SF1">
    <property type="entry name" value="ALCOHOL DEHYDROGENASE"/>
    <property type="match status" value="1"/>
</dbReference>
<sequence>MRALNLSKKAIFFVGFYQCFNPLIQLGNSYYNYHFNEASKGHNNYKRLQDRYGRVDNEDKPVALITGASEGIGREFALELAKSGFDIVIASRSQEKLDNAAEIIRAEVKGANVKSLPIDFAHSQPEDIRKFFDQATEGNQNLRILVNNVGIIKRNRFLETDPQILNDMILINVFAQVYMTKYFQSYIKKQTDALNTRIRIQRNQRYAMIHLSSILSEFKMTKQCLYSSTKRFNAVFSNLTGFWSSRGSKFYTERGAQCLSQVDNIFVMPGRTSTAMNNFQKGKYISLPNETAEGSLRDLGFRRYTYGSILHSQQGNLLKMMPDSLTHLRMAKEGKQVDEPTAQKQ</sequence>
<gene>
    <name evidence="3" type="primary">Contig9523.g10184</name>
    <name evidence="3" type="ORF">STYLEM_10345</name>
</gene>
<reference evidence="3 4" key="1">
    <citation type="submission" date="2014-06" db="EMBL/GenBank/DDBJ databases">
        <authorList>
            <person name="Swart Estienne"/>
        </authorList>
    </citation>
    <scope>NUCLEOTIDE SEQUENCE [LARGE SCALE GENOMIC DNA]</scope>
    <source>
        <strain evidence="3 4">130c</strain>
    </source>
</reference>
<evidence type="ECO:0000313" key="4">
    <source>
        <dbReference type="Proteomes" id="UP000039865"/>
    </source>
</evidence>
<dbReference type="EMBL" id="CCKQ01009820">
    <property type="protein sequence ID" value="CDW81330.1"/>
    <property type="molecule type" value="Genomic_DNA"/>
</dbReference>
<accession>A0A078AGA3</accession>